<evidence type="ECO:0000259" key="5">
    <source>
        <dbReference type="PROSITE" id="PS50137"/>
    </source>
</evidence>
<gene>
    <name evidence="6" type="ORF">CSSPJE1EN1_LOCUS6442</name>
</gene>
<protein>
    <recommendedName>
        <fullName evidence="5">DRBM domain-containing protein</fullName>
    </recommendedName>
</protein>
<organism evidence="6 7">
    <name type="scientific">Sphagnum jensenii</name>
    <dbReference type="NCBI Taxonomy" id="128206"/>
    <lineage>
        <taxon>Eukaryota</taxon>
        <taxon>Viridiplantae</taxon>
        <taxon>Streptophyta</taxon>
        <taxon>Embryophyta</taxon>
        <taxon>Bryophyta</taxon>
        <taxon>Sphagnophytina</taxon>
        <taxon>Sphagnopsida</taxon>
        <taxon>Sphagnales</taxon>
        <taxon>Sphagnaceae</taxon>
        <taxon>Sphagnum</taxon>
    </lineage>
</organism>
<accession>A0ABP0W2G8</accession>
<feature type="domain" description="DRBM" evidence="5">
    <location>
        <begin position="88"/>
        <end position="156"/>
    </location>
</feature>
<evidence type="ECO:0000313" key="6">
    <source>
        <dbReference type="EMBL" id="CAK9260964.1"/>
    </source>
</evidence>
<sequence length="470" mass="51275">MYKNQLQELAQRSCFNLPAYACIREGPDHAPRFKATVMFNGEFFESPNYCNTLRQAEHAAAEVALNILSRRGGSSQSLAARFFDETGVCKNLLQETAQRAGVSLPVYTTTRTGPGHLPVFTCSVEVAGVTSSGEAARTKKQAEKNAAMAAWSALKQFVHQTMMLPLEADQELSEEQEQNNIARALAIMNGREAGTTPAAIMQQHLCSLTQPAAIGSLLLPMRIRSVPLRVQVAGQNGVGTIGQFYSASRLTDSSSDQCILHNQQPPQHLSVQKTSSKSSPGYRSPVGTPRTNSSSPVTLCDVSSLSRELTREALAASRASVGSMHDCGQAVPLHVRNLVACRDRHEMPPPPLREHQLDEDEWLRGDSSRVTLEREDRSDANHKADHGSLMVHGSYNPMSWSDSSHLWGMHLAPLSSRMPAGGTAMPVRLRPAVMVCAAPPPRRPEPREQEDIRQVEAAAAAHKLLNQLNL</sequence>
<dbReference type="CDD" id="cd19908">
    <property type="entry name" value="DSRM_AtDRB-like_rpt2"/>
    <property type="match status" value="1"/>
</dbReference>
<dbReference type="PANTHER" id="PTHR46031">
    <property type="match status" value="1"/>
</dbReference>
<dbReference type="CDD" id="cd19907">
    <property type="entry name" value="DSRM_AtDRB-like_rpt1"/>
    <property type="match status" value="1"/>
</dbReference>
<proteinExistence type="predicted"/>
<dbReference type="InterPro" id="IPR044451">
    <property type="entry name" value="AtDRB-like_DSRM_2"/>
</dbReference>
<feature type="domain" description="DRBM" evidence="5">
    <location>
        <begin position="1"/>
        <end position="70"/>
    </location>
</feature>
<dbReference type="Pfam" id="PF00035">
    <property type="entry name" value="dsrm"/>
    <property type="match status" value="2"/>
</dbReference>
<evidence type="ECO:0000256" key="1">
    <source>
        <dbReference type="ARBA" id="ARBA00022737"/>
    </source>
</evidence>
<feature type="region of interest" description="Disordered" evidence="4">
    <location>
        <begin position="264"/>
        <end position="298"/>
    </location>
</feature>
<dbReference type="InterPro" id="IPR014720">
    <property type="entry name" value="dsRBD_dom"/>
</dbReference>
<dbReference type="EMBL" id="OZ020108">
    <property type="protein sequence ID" value="CAK9260964.1"/>
    <property type="molecule type" value="Genomic_DNA"/>
</dbReference>
<evidence type="ECO:0000256" key="2">
    <source>
        <dbReference type="ARBA" id="ARBA00022884"/>
    </source>
</evidence>
<name>A0ABP0W2G8_9BRYO</name>
<evidence type="ECO:0000313" key="7">
    <source>
        <dbReference type="Proteomes" id="UP001497444"/>
    </source>
</evidence>
<dbReference type="SMART" id="SM00358">
    <property type="entry name" value="DSRM"/>
    <property type="match status" value="2"/>
</dbReference>
<keyword evidence="7" id="KW-1185">Reference proteome</keyword>
<dbReference type="PANTHER" id="PTHR46031:SF26">
    <property type="entry name" value="DOUBLE-STRANDED RNA-BINDING PROTEIN 2"/>
    <property type="match status" value="1"/>
</dbReference>
<feature type="compositionally biased region" description="Polar residues" evidence="4">
    <location>
        <begin position="289"/>
        <end position="298"/>
    </location>
</feature>
<keyword evidence="1" id="KW-0677">Repeat</keyword>
<dbReference type="Proteomes" id="UP001497444">
    <property type="component" value="Chromosome 13"/>
</dbReference>
<feature type="compositionally biased region" description="Polar residues" evidence="4">
    <location>
        <begin position="264"/>
        <end position="281"/>
    </location>
</feature>
<dbReference type="SUPFAM" id="SSF54768">
    <property type="entry name" value="dsRNA-binding domain-like"/>
    <property type="match status" value="2"/>
</dbReference>
<keyword evidence="2 3" id="KW-0694">RNA-binding</keyword>
<reference evidence="6" key="1">
    <citation type="submission" date="2024-02" db="EMBL/GenBank/DDBJ databases">
        <authorList>
            <consortium name="ELIXIR-Norway"/>
            <consortium name="Elixir Norway"/>
        </authorList>
    </citation>
    <scope>NUCLEOTIDE SEQUENCE</scope>
</reference>
<evidence type="ECO:0000256" key="3">
    <source>
        <dbReference type="PROSITE-ProRule" id="PRU00266"/>
    </source>
</evidence>
<dbReference type="Gene3D" id="3.30.160.20">
    <property type="match status" value="2"/>
</dbReference>
<dbReference type="PROSITE" id="PS50137">
    <property type="entry name" value="DS_RBD"/>
    <property type="match status" value="2"/>
</dbReference>
<evidence type="ECO:0000256" key="4">
    <source>
        <dbReference type="SAM" id="MobiDB-lite"/>
    </source>
</evidence>
<dbReference type="InterPro" id="IPR044450">
    <property type="entry name" value="AtDRB-like_DSRM_1"/>
</dbReference>